<keyword evidence="6" id="KW-1185">Reference proteome</keyword>
<dbReference type="InterPro" id="IPR032093">
    <property type="entry name" value="PhoD_N"/>
</dbReference>
<dbReference type="Proteomes" id="UP000193411">
    <property type="component" value="Unassembled WGS sequence"/>
</dbReference>
<reference evidence="5 6" key="1">
    <citation type="submission" date="2016-07" db="EMBL/GenBank/DDBJ databases">
        <title>Pervasive Adenine N6-methylation of Active Genes in Fungi.</title>
        <authorList>
            <consortium name="DOE Joint Genome Institute"/>
            <person name="Mondo S.J."/>
            <person name="Dannebaum R.O."/>
            <person name="Kuo R.C."/>
            <person name="Labutti K."/>
            <person name="Haridas S."/>
            <person name="Kuo A."/>
            <person name="Salamov A."/>
            <person name="Ahrendt S.R."/>
            <person name="Lipzen A."/>
            <person name="Sullivan W."/>
            <person name="Andreopoulos W.B."/>
            <person name="Clum A."/>
            <person name="Lindquist E."/>
            <person name="Daum C."/>
            <person name="Ramamoorthy G.K."/>
            <person name="Gryganskyi A."/>
            <person name="Culley D."/>
            <person name="Magnuson J.K."/>
            <person name="James T.Y."/>
            <person name="O'Malley M.A."/>
            <person name="Stajich J.E."/>
            <person name="Spatafora J.W."/>
            <person name="Visel A."/>
            <person name="Grigoriev I.V."/>
        </authorList>
    </citation>
    <scope>NUCLEOTIDE SEQUENCE [LARGE SCALE GENOMIC DNA]</scope>
    <source>
        <strain evidence="5 6">PL171</strain>
    </source>
</reference>
<sequence>MRHILAVCILLKLAAFCAAVAASGTAAAKGDLNRQGVELADGNLAFASPFLNIPELAVPLSDDHKRHVLLGKRQAVPEDFVIEFKHGVASGDPLHDALIIWTRVSPSINTIPIHVDWQVSRDPSFHIIAQSGQTLTTSDVDFTVKIDVRGLIPDTPYFFRFLSPSPASDSIISPTGRARTLPAASAIKDHLRIAAVSCANMPHGFYHAYARIADHARAGQVDLVLMLGDYIYEHAPKMVVSGRLRGEREPNPPRITATLADYRTRHSQYRLDKDLQKMHQEVAMIAIPDDHEISDNANSQGAPNHDPARDGPWGERRLGALRAWHEWMPVRPDISRDLFKVFRSFQYGQLASIVLPDLRQRRMLSDEQERWFHGQLTNSSAQWKIVGNQVLLAPIVQQVLGFEIPLTSDAWVGYPRSRTNLLRLMHERKINDTVFLTGDIHSSWASNIYLDELQPYNKMSGQGSLLVEYVGPSVTSQSPTADQRWLSKLAEKIVPKFNKGIHFNDFYRHGYMVLDVNRDRARCEYHFVENVKTVDGGSEYLGAVLETASGSNRITRSFVA</sequence>
<dbReference type="Pfam" id="PF16655">
    <property type="entry name" value="PhoD_N"/>
    <property type="match status" value="1"/>
</dbReference>
<dbReference type="Pfam" id="PF09423">
    <property type="entry name" value="PhoD"/>
    <property type="match status" value="1"/>
</dbReference>
<feature type="domain" description="Phospholipase D N-terminal" evidence="4">
    <location>
        <begin position="86"/>
        <end position="180"/>
    </location>
</feature>
<dbReference type="PANTHER" id="PTHR43606">
    <property type="entry name" value="PHOSPHATASE, PUTATIVE (AFU_ORTHOLOGUE AFUA_6G08710)-RELATED"/>
    <property type="match status" value="1"/>
</dbReference>
<dbReference type="Gene3D" id="3.60.21.70">
    <property type="entry name" value="PhoD-like phosphatase"/>
    <property type="match status" value="1"/>
</dbReference>
<dbReference type="EMBL" id="MCFL01000035">
    <property type="protein sequence ID" value="ORZ33480.1"/>
    <property type="molecule type" value="Genomic_DNA"/>
</dbReference>
<dbReference type="InterPro" id="IPR018946">
    <property type="entry name" value="PhoD-like_MPP"/>
</dbReference>
<keyword evidence="2" id="KW-0732">Signal</keyword>
<evidence type="ECO:0000259" key="4">
    <source>
        <dbReference type="Pfam" id="PF16655"/>
    </source>
</evidence>
<feature type="domain" description="PhoD-like phosphatase metallophosphatase" evidence="3">
    <location>
        <begin position="194"/>
        <end position="524"/>
    </location>
</feature>
<organism evidence="5 6">
    <name type="scientific">Catenaria anguillulae PL171</name>
    <dbReference type="NCBI Taxonomy" id="765915"/>
    <lineage>
        <taxon>Eukaryota</taxon>
        <taxon>Fungi</taxon>
        <taxon>Fungi incertae sedis</taxon>
        <taxon>Blastocladiomycota</taxon>
        <taxon>Blastocladiomycetes</taxon>
        <taxon>Blastocladiales</taxon>
        <taxon>Catenariaceae</taxon>
        <taxon>Catenaria</taxon>
    </lineage>
</organism>
<dbReference type="InterPro" id="IPR052900">
    <property type="entry name" value="Phospholipid_Metab_Enz"/>
</dbReference>
<evidence type="ECO:0000313" key="6">
    <source>
        <dbReference type="Proteomes" id="UP000193411"/>
    </source>
</evidence>
<evidence type="ECO:0000256" key="2">
    <source>
        <dbReference type="SAM" id="SignalP"/>
    </source>
</evidence>
<feature type="chain" id="PRO_5011009132" evidence="2">
    <location>
        <begin position="20"/>
        <end position="560"/>
    </location>
</feature>
<proteinExistence type="predicted"/>
<dbReference type="SUPFAM" id="SSF56300">
    <property type="entry name" value="Metallo-dependent phosphatases"/>
    <property type="match status" value="1"/>
</dbReference>
<evidence type="ECO:0000313" key="5">
    <source>
        <dbReference type="EMBL" id="ORZ33480.1"/>
    </source>
</evidence>
<accession>A0A1Y2HFV6</accession>
<dbReference type="OrthoDB" id="9992270at2759"/>
<dbReference type="STRING" id="765915.A0A1Y2HFV6"/>
<gene>
    <name evidence="5" type="ORF">BCR44DRAFT_1438053</name>
</gene>
<protein>
    <submittedName>
        <fullName evidence="5">PhoD-like phosphatase-domain-containing protein</fullName>
    </submittedName>
</protein>
<dbReference type="CDD" id="cd07389">
    <property type="entry name" value="MPP_PhoD"/>
    <property type="match status" value="1"/>
</dbReference>
<dbReference type="Gene3D" id="2.60.40.380">
    <property type="entry name" value="Purple acid phosphatase-like, N-terminal"/>
    <property type="match status" value="1"/>
</dbReference>
<dbReference type="InterPro" id="IPR029052">
    <property type="entry name" value="Metallo-depent_PP-like"/>
</dbReference>
<dbReference type="PANTHER" id="PTHR43606:SF7">
    <property type="entry name" value="PHOSPHATASE, PUTATIVE (AFU_ORTHOLOGUE AFUA_6G08710)-RELATED"/>
    <property type="match status" value="1"/>
</dbReference>
<dbReference type="InterPro" id="IPR038607">
    <property type="entry name" value="PhoD-like_sf"/>
</dbReference>
<dbReference type="AlphaFoldDB" id="A0A1Y2HFV6"/>
<name>A0A1Y2HFV6_9FUNG</name>
<evidence type="ECO:0000256" key="1">
    <source>
        <dbReference type="SAM" id="MobiDB-lite"/>
    </source>
</evidence>
<evidence type="ECO:0000259" key="3">
    <source>
        <dbReference type="Pfam" id="PF09423"/>
    </source>
</evidence>
<feature type="signal peptide" evidence="2">
    <location>
        <begin position="1"/>
        <end position="19"/>
    </location>
</feature>
<comment type="caution">
    <text evidence="5">The sequence shown here is derived from an EMBL/GenBank/DDBJ whole genome shotgun (WGS) entry which is preliminary data.</text>
</comment>
<feature type="region of interest" description="Disordered" evidence="1">
    <location>
        <begin position="292"/>
        <end position="312"/>
    </location>
</feature>